<keyword evidence="1" id="KW-0472">Membrane</keyword>
<keyword evidence="1" id="KW-1133">Transmembrane helix</keyword>
<keyword evidence="1" id="KW-0812">Transmembrane</keyword>
<dbReference type="EMBL" id="UINC01043963">
    <property type="protein sequence ID" value="SVB48748.1"/>
    <property type="molecule type" value="Genomic_DNA"/>
</dbReference>
<accession>A0A382EDF5</accession>
<gene>
    <name evidence="2" type="ORF">METZ01_LOCUS201602</name>
</gene>
<organism evidence="2">
    <name type="scientific">marine metagenome</name>
    <dbReference type="NCBI Taxonomy" id="408172"/>
    <lineage>
        <taxon>unclassified sequences</taxon>
        <taxon>metagenomes</taxon>
        <taxon>ecological metagenomes</taxon>
    </lineage>
</organism>
<feature type="transmembrane region" description="Helical" evidence="1">
    <location>
        <begin position="27"/>
        <end position="55"/>
    </location>
</feature>
<name>A0A382EDF5_9ZZZZ</name>
<protein>
    <submittedName>
        <fullName evidence="2">Uncharacterized protein</fullName>
    </submittedName>
</protein>
<evidence type="ECO:0000313" key="2">
    <source>
        <dbReference type="EMBL" id="SVB48748.1"/>
    </source>
</evidence>
<dbReference type="AlphaFoldDB" id="A0A382EDF5"/>
<evidence type="ECO:0000256" key="1">
    <source>
        <dbReference type="SAM" id="Phobius"/>
    </source>
</evidence>
<proteinExistence type="predicted"/>
<sequence>MKDKGQCVSIQIFKPKKHTGGMIMRRVFYFSGMLLCLFFMSSCAGVGALVTITAFGVEGYEEARVHRPDLKLEPLSSFSP</sequence>
<feature type="non-terminal residue" evidence="2">
    <location>
        <position position="80"/>
    </location>
</feature>
<reference evidence="2" key="1">
    <citation type="submission" date="2018-05" db="EMBL/GenBank/DDBJ databases">
        <authorList>
            <person name="Lanie J.A."/>
            <person name="Ng W.-L."/>
            <person name="Kazmierczak K.M."/>
            <person name="Andrzejewski T.M."/>
            <person name="Davidsen T.M."/>
            <person name="Wayne K.J."/>
            <person name="Tettelin H."/>
            <person name="Glass J.I."/>
            <person name="Rusch D."/>
            <person name="Podicherti R."/>
            <person name="Tsui H.-C.T."/>
            <person name="Winkler M.E."/>
        </authorList>
    </citation>
    <scope>NUCLEOTIDE SEQUENCE</scope>
</reference>